<dbReference type="RefSeq" id="WP_386153356.1">
    <property type="nucleotide sequence ID" value="NZ_JBHMBS010000001.1"/>
</dbReference>
<name>A0ABV5T4U2_9ACTN</name>
<protein>
    <recommendedName>
        <fullName evidence="3">Transposase</fullName>
    </recommendedName>
</protein>
<evidence type="ECO:0000313" key="1">
    <source>
        <dbReference type="EMBL" id="MFB9674102.1"/>
    </source>
</evidence>
<dbReference type="Proteomes" id="UP001589610">
    <property type="component" value="Unassembled WGS sequence"/>
</dbReference>
<gene>
    <name evidence="1" type="ORF">ACFFRH_01270</name>
</gene>
<accession>A0ABV5T4U2</accession>
<evidence type="ECO:0000313" key="2">
    <source>
        <dbReference type="Proteomes" id="UP001589610"/>
    </source>
</evidence>
<reference evidence="1 2" key="1">
    <citation type="submission" date="2024-09" db="EMBL/GenBank/DDBJ databases">
        <authorList>
            <person name="Sun Q."/>
            <person name="Mori K."/>
        </authorList>
    </citation>
    <scope>NUCLEOTIDE SEQUENCE [LARGE SCALE GENOMIC DNA]</scope>
    <source>
        <strain evidence="1 2">JCM 3028</strain>
    </source>
</reference>
<proteinExistence type="predicted"/>
<evidence type="ECO:0008006" key="3">
    <source>
        <dbReference type="Google" id="ProtNLM"/>
    </source>
</evidence>
<organism evidence="1 2">
    <name type="scientific">Streptosporangium vulgare</name>
    <dbReference type="NCBI Taxonomy" id="46190"/>
    <lineage>
        <taxon>Bacteria</taxon>
        <taxon>Bacillati</taxon>
        <taxon>Actinomycetota</taxon>
        <taxon>Actinomycetes</taxon>
        <taxon>Streptosporangiales</taxon>
        <taxon>Streptosporangiaceae</taxon>
        <taxon>Streptosporangium</taxon>
    </lineage>
</organism>
<keyword evidence="2" id="KW-1185">Reference proteome</keyword>
<comment type="caution">
    <text evidence="1">The sequence shown here is derived from an EMBL/GenBank/DDBJ whole genome shotgun (WGS) entry which is preliminary data.</text>
</comment>
<sequence>MYPSDFAVAPESIRLTLPAALCWVRKAEMIDGLVELLVQLVHKISVRAEKKVENELSSEFRRVQGKHGILARLAQAALDL</sequence>
<dbReference type="EMBL" id="JBHMBS010000001">
    <property type="protein sequence ID" value="MFB9674102.1"/>
    <property type="molecule type" value="Genomic_DNA"/>
</dbReference>